<keyword evidence="2" id="KW-0805">Transcription regulation</keyword>
<proteinExistence type="inferred from homology"/>
<dbReference type="InterPro" id="IPR005119">
    <property type="entry name" value="LysR_subst-bd"/>
</dbReference>
<dbReference type="InterPro" id="IPR000847">
    <property type="entry name" value="LysR_HTH_N"/>
</dbReference>
<dbReference type="InterPro" id="IPR036388">
    <property type="entry name" value="WH-like_DNA-bd_sf"/>
</dbReference>
<organism evidence="6 7">
    <name type="scientific">Vibrio ostreicida</name>
    <dbReference type="NCBI Taxonomy" id="526588"/>
    <lineage>
        <taxon>Bacteria</taxon>
        <taxon>Pseudomonadati</taxon>
        <taxon>Pseudomonadota</taxon>
        <taxon>Gammaproteobacteria</taxon>
        <taxon>Vibrionales</taxon>
        <taxon>Vibrionaceae</taxon>
        <taxon>Vibrio</taxon>
    </lineage>
</organism>
<gene>
    <name evidence="6" type="ORF">QWZ16_18205</name>
</gene>
<dbReference type="InterPro" id="IPR036390">
    <property type="entry name" value="WH_DNA-bd_sf"/>
</dbReference>
<keyword evidence="7" id="KW-1185">Reference proteome</keyword>
<protein>
    <submittedName>
        <fullName evidence="6">LysR family transcriptional regulator</fullName>
    </submittedName>
</protein>
<dbReference type="SUPFAM" id="SSF53850">
    <property type="entry name" value="Periplasmic binding protein-like II"/>
    <property type="match status" value="1"/>
</dbReference>
<comment type="similarity">
    <text evidence="1">Belongs to the LysR transcriptional regulatory family.</text>
</comment>
<dbReference type="Proteomes" id="UP001238540">
    <property type="component" value="Unassembled WGS sequence"/>
</dbReference>
<dbReference type="InterPro" id="IPR050176">
    <property type="entry name" value="LTTR"/>
</dbReference>
<reference evidence="7" key="1">
    <citation type="journal article" date="2019" name="Int. J. Syst. Evol. Microbiol.">
        <title>The Global Catalogue of Microorganisms (GCM) 10K type strain sequencing project: providing services to taxonomists for standard genome sequencing and annotation.</title>
        <authorList>
            <consortium name="The Broad Institute Genomics Platform"/>
            <consortium name="The Broad Institute Genome Sequencing Center for Infectious Disease"/>
            <person name="Wu L."/>
            <person name="Ma J."/>
        </authorList>
    </citation>
    <scope>NUCLEOTIDE SEQUENCE [LARGE SCALE GENOMIC DNA]</scope>
    <source>
        <strain evidence="7">CECT 7398</strain>
    </source>
</reference>
<dbReference type="PANTHER" id="PTHR30579">
    <property type="entry name" value="TRANSCRIPTIONAL REGULATOR"/>
    <property type="match status" value="1"/>
</dbReference>
<feature type="domain" description="HTH lysR-type" evidence="5">
    <location>
        <begin position="1"/>
        <end position="58"/>
    </location>
</feature>
<dbReference type="RefSeq" id="WP_170882695.1">
    <property type="nucleotide sequence ID" value="NZ_JABEYA020000005.1"/>
</dbReference>
<dbReference type="Pfam" id="PF03466">
    <property type="entry name" value="LysR_substrate"/>
    <property type="match status" value="1"/>
</dbReference>
<sequence length="287" mass="31422">MNIEHLYFFTAVVQQGSLTKAATKLGVSPQTVGRKIAQLESQIGCQLFVRHPTGYQPTVDGLSLHKQAQEIEEVLAAFKANFSTQNTSFSGVVRVALPEMIALQCVIPQIQPFLQRYPDLELQMVTGIHTVGIAKGDADIALRLKRPNKGALTVRKIGLMSSGLFVSHSLRDQPLDSVPLIGWDRHTQLPAVQWLKKITDREPILRFNTLAAQQAAIRSGLGAGILPHFLSEGLSEMSAYPIPLEPLWLVTHANMTTPRVRAVYDEIAAIIGANQAQLVPNQPDSSP</sequence>
<dbReference type="Gene3D" id="3.40.190.290">
    <property type="match status" value="1"/>
</dbReference>
<evidence type="ECO:0000256" key="1">
    <source>
        <dbReference type="ARBA" id="ARBA00009437"/>
    </source>
</evidence>
<evidence type="ECO:0000256" key="3">
    <source>
        <dbReference type="ARBA" id="ARBA00023125"/>
    </source>
</evidence>
<name>A0ABT8BWN2_9VIBR</name>
<dbReference type="SUPFAM" id="SSF46785">
    <property type="entry name" value="Winged helix' DNA-binding domain"/>
    <property type="match status" value="1"/>
</dbReference>
<evidence type="ECO:0000313" key="6">
    <source>
        <dbReference type="EMBL" id="MDN3611535.1"/>
    </source>
</evidence>
<dbReference type="EMBL" id="JAUFQC010000027">
    <property type="protein sequence ID" value="MDN3611535.1"/>
    <property type="molecule type" value="Genomic_DNA"/>
</dbReference>
<evidence type="ECO:0000259" key="5">
    <source>
        <dbReference type="PROSITE" id="PS50931"/>
    </source>
</evidence>
<dbReference type="Gene3D" id="1.10.10.10">
    <property type="entry name" value="Winged helix-like DNA-binding domain superfamily/Winged helix DNA-binding domain"/>
    <property type="match status" value="1"/>
</dbReference>
<accession>A0ABT8BWN2</accession>
<evidence type="ECO:0000256" key="2">
    <source>
        <dbReference type="ARBA" id="ARBA00023015"/>
    </source>
</evidence>
<comment type="caution">
    <text evidence="6">The sequence shown here is derived from an EMBL/GenBank/DDBJ whole genome shotgun (WGS) entry which is preliminary data.</text>
</comment>
<dbReference type="PANTHER" id="PTHR30579:SF3">
    <property type="entry name" value="TRANSCRIPTIONAL REGULATORY PROTEIN"/>
    <property type="match status" value="1"/>
</dbReference>
<keyword evidence="3" id="KW-0238">DNA-binding</keyword>
<evidence type="ECO:0000313" key="7">
    <source>
        <dbReference type="Proteomes" id="UP001238540"/>
    </source>
</evidence>
<evidence type="ECO:0000256" key="4">
    <source>
        <dbReference type="ARBA" id="ARBA00023163"/>
    </source>
</evidence>
<keyword evidence="4" id="KW-0804">Transcription</keyword>
<dbReference type="PROSITE" id="PS50931">
    <property type="entry name" value="HTH_LYSR"/>
    <property type="match status" value="1"/>
</dbReference>
<dbReference type="Pfam" id="PF00126">
    <property type="entry name" value="HTH_1"/>
    <property type="match status" value="1"/>
</dbReference>